<gene>
    <name evidence="1" type="ORF">CLV60_101624</name>
</gene>
<evidence type="ECO:0000313" key="1">
    <source>
        <dbReference type="EMBL" id="PSL34255.1"/>
    </source>
</evidence>
<accession>A0A2P8GJW4</accession>
<dbReference type="EMBL" id="PYAS01000001">
    <property type="protein sequence ID" value="PSL34255.1"/>
    <property type="molecule type" value="Genomic_DNA"/>
</dbReference>
<dbReference type="AlphaFoldDB" id="A0A2P8GJW4"/>
<proteinExistence type="predicted"/>
<dbReference type="Pfam" id="PF22028">
    <property type="entry name" value="DUF6934"/>
    <property type="match status" value="1"/>
</dbReference>
<comment type="caution">
    <text evidence="1">The sequence shown here is derived from an EMBL/GenBank/DDBJ whole genome shotgun (WGS) entry which is preliminary data.</text>
</comment>
<dbReference type="InterPro" id="IPR053865">
    <property type="entry name" value="DUF6934"/>
</dbReference>
<reference evidence="1 2" key="1">
    <citation type="submission" date="2018-03" db="EMBL/GenBank/DDBJ databases">
        <title>Genomic Encyclopedia of Archaeal and Bacterial Type Strains, Phase II (KMG-II): from individual species to whole genera.</title>
        <authorList>
            <person name="Goeker M."/>
        </authorList>
    </citation>
    <scope>NUCLEOTIDE SEQUENCE [LARGE SCALE GENOMIC DNA]</scope>
    <source>
        <strain evidence="1 2">DSM 29057</strain>
    </source>
</reference>
<keyword evidence="2" id="KW-1185">Reference proteome</keyword>
<protein>
    <submittedName>
        <fullName evidence="1">Uncharacterized protein</fullName>
    </submittedName>
</protein>
<name>A0A2P8GJW4_9BACT</name>
<dbReference type="RefSeq" id="WP_211302178.1">
    <property type="nucleotide sequence ID" value="NZ_PYAS01000001.1"/>
</dbReference>
<dbReference type="Proteomes" id="UP000241964">
    <property type="component" value="Unassembled WGS sequence"/>
</dbReference>
<evidence type="ECO:0000313" key="2">
    <source>
        <dbReference type="Proteomes" id="UP000241964"/>
    </source>
</evidence>
<organism evidence="1 2">
    <name type="scientific">Dyadobacter jiangsuensis</name>
    <dbReference type="NCBI Taxonomy" id="1591085"/>
    <lineage>
        <taxon>Bacteria</taxon>
        <taxon>Pseudomonadati</taxon>
        <taxon>Bacteroidota</taxon>
        <taxon>Cytophagia</taxon>
        <taxon>Cytophagales</taxon>
        <taxon>Spirosomataceae</taxon>
        <taxon>Dyadobacter</taxon>
    </lineage>
</organism>
<sequence>MHLPRYDHYTNASKTIFEFVSEGPKGRIRKLVEYVPVDANDIYNLGFGDASESEVLYDDMIVSNNGDSVKVLATVAATVYEFTDRYPKAAVLATGSTRSRTRLYRMSITRHLREIRERFVIFGYCRSNYWEEFNKEKDYEVFLLTRIENRKELWLELKTINLIIKTAE</sequence>